<evidence type="ECO:0000313" key="2">
    <source>
        <dbReference type="EMBL" id="KRY64408.1"/>
    </source>
</evidence>
<evidence type="ECO:0000313" key="1">
    <source>
        <dbReference type="EMBL" id="KRY64383.1"/>
    </source>
</evidence>
<name>A0A0V1DS51_TRIPS</name>
<reference evidence="1 3" key="1">
    <citation type="submission" date="2015-01" db="EMBL/GenBank/DDBJ databases">
        <title>Evolution of Trichinella species and genotypes.</title>
        <authorList>
            <person name="Korhonen P.K."/>
            <person name="Edoardo P."/>
            <person name="Giuseppe L.R."/>
            <person name="Gasser R.B."/>
        </authorList>
    </citation>
    <scope>NUCLEOTIDE SEQUENCE [LARGE SCALE GENOMIC DNA]</scope>
    <source>
        <strain evidence="1">ISS13</strain>
    </source>
</reference>
<evidence type="ECO:0000313" key="3">
    <source>
        <dbReference type="Proteomes" id="UP000054632"/>
    </source>
</evidence>
<organism evidence="1 3">
    <name type="scientific">Trichinella pseudospiralis</name>
    <name type="common">Parasitic roundworm</name>
    <dbReference type="NCBI Taxonomy" id="6337"/>
    <lineage>
        <taxon>Eukaryota</taxon>
        <taxon>Metazoa</taxon>
        <taxon>Ecdysozoa</taxon>
        <taxon>Nematoda</taxon>
        <taxon>Enoplea</taxon>
        <taxon>Dorylaimia</taxon>
        <taxon>Trichinellida</taxon>
        <taxon>Trichinellidae</taxon>
        <taxon>Trichinella</taxon>
    </lineage>
</organism>
<gene>
    <name evidence="1" type="ORF">T4A_7982</name>
    <name evidence="2" type="ORF">T4A_8911</name>
</gene>
<sequence length="37" mass="4208">MASKFGVLPILIHWEIAHQAGRPAYCIQVPFHYDNLA</sequence>
<protein>
    <submittedName>
        <fullName evidence="1">Uncharacterized protein</fullName>
    </submittedName>
</protein>
<dbReference type="EMBL" id="JYDR01000428">
    <property type="protein sequence ID" value="KRY64408.1"/>
    <property type="molecule type" value="Genomic_DNA"/>
</dbReference>
<proteinExistence type="predicted"/>
<comment type="caution">
    <text evidence="1">The sequence shown here is derived from an EMBL/GenBank/DDBJ whole genome shotgun (WGS) entry which is preliminary data.</text>
</comment>
<dbReference type="AlphaFoldDB" id="A0A0V1DS51"/>
<accession>A0A0V1DS51</accession>
<dbReference type="EMBL" id="JYDR01000446">
    <property type="protein sequence ID" value="KRY64383.1"/>
    <property type="molecule type" value="Genomic_DNA"/>
</dbReference>
<dbReference type="Proteomes" id="UP000054632">
    <property type="component" value="Unassembled WGS sequence"/>
</dbReference>